<evidence type="ECO:0000256" key="4">
    <source>
        <dbReference type="ARBA" id="ARBA00022989"/>
    </source>
</evidence>
<sequence>MPSSRTLLALAAVLGALGVGLGAFGAHALRASLEPAQLAVWQTGTSYLFWHVLAALFAAGAATGGAARAAAAAFLTGSCAFSGSLFALVLGAPRWLGAVTPLGGTLLIAGWLLLAWAVWRR</sequence>
<keyword evidence="5 6" id="KW-0472">Membrane</keyword>
<keyword evidence="8" id="KW-1185">Reference proteome</keyword>
<keyword evidence="4 6" id="KW-1133">Transmembrane helix</keyword>
<organism evidence="7 8">
    <name type="scientific">Tahibacter harae</name>
    <dbReference type="NCBI Taxonomy" id="2963937"/>
    <lineage>
        <taxon>Bacteria</taxon>
        <taxon>Pseudomonadati</taxon>
        <taxon>Pseudomonadota</taxon>
        <taxon>Gammaproteobacteria</taxon>
        <taxon>Lysobacterales</taxon>
        <taxon>Rhodanobacteraceae</taxon>
        <taxon>Tahibacter</taxon>
    </lineage>
</organism>
<keyword evidence="3 6" id="KW-0812">Transmembrane</keyword>
<evidence type="ECO:0000256" key="2">
    <source>
        <dbReference type="ARBA" id="ARBA00009694"/>
    </source>
</evidence>
<dbReference type="PANTHER" id="PTHR43461">
    <property type="entry name" value="TRANSMEMBRANE PROTEIN 256"/>
    <property type="match status" value="1"/>
</dbReference>
<dbReference type="Pfam" id="PF04241">
    <property type="entry name" value="DUF423"/>
    <property type="match status" value="1"/>
</dbReference>
<comment type="subcellular location">
    <subcellularLocation>
        <location evidence="1">Membrane</location>
        <topology evidence="1">Multi-pass membrane protein</topology>
    </subcellularLocation>
</comment>
<dbReference type="InterPro" id="IPR006696">
    <property type="entry name" value="DUF423"/>
</dbReference>
<proteinExistence type="inferred from homology"/>
<feature type="transmembrane region" description="Helical" evidence="6">
    <location>
        <begin position="69"/>
        <end position="89"/>
    </location>
</feature>
<comment type="caution">
    <text evidence="7">The sequence shown here is derived from an EMBL/GenBank/DDBJ whole genome shotgun (WGS) entry which is preliminary data.</text>
</comment>
<evidence type="ECO:0000256" key="5">
    <source>
        <dbReference type="ARBA" id="ARBA00023136"/>
    </source>
</evidence>
<evidence type="ECO:0000256" key="6">
    <source>
        <dbReference type="SAM" id="Phobius"/>
    </source>
</evidence>
<evidence type="ECO:0000256" key="3">
    <source>
        <dbReference type="ARBA" id="ARBA00022692"/>
    </source>
</evidence>
<protein>
    <submittedName>
        <fullName evidence="7">DUF423 domain-containing protein</fullName>
    </submittedName>
</protein>
<dbReference type="PANTHER" id="PTHR43461:SF1">
    <property type="entry name" value="TRANSMEMBRANE PROTEIN 256"/>
    <property type="match status" value="1"/>
</dbReference>
<dbReference type="Proteomes" id="UP001165498">
    <property type="component" value="Unassembled WGS sequence"/>
</dbReference>
<evidence type="ECO:0000256" key="1">
    <source>
        <dbReference type="ARBA" id="ARBA00004141"/>
    </source>
</evidence>
<evidence type="ECO:0000313" key="7">
    <source>
        <dbReference type="EMBL" id="MCQ4163364.1"/>
    </source>
</evidence>
<name>A0ABT1QLH3_9GAMM</name>
<dbReference type="EMBL" id="JANFQO010000001">
    <property type="protein sequence ID" value="MCQ4163364.1"/>
    <property type="molecule type" value="Genomic_DNA"/>
</dbReference>
<feature type="transmembrane region" description="Helical" evidence="6">
    <location>
        <begin position="95"/>
        <end position="119"/>
    </location>
</feature>
<gene>
    <name evidence="7" type="ORF">NM961_01445</name>
</gene>
<dbReference type="RefSeq" id="WP_255910459.1">
    <property type="nucleotide sequence ID" value="NZ_JANFQO010000001.1"/>
</dbReference>
<feature type="transmembrane region" description="Helical" evidence="6">
    <location>
        <begin position="44"/>
        <end position="62"/>
    </location>
</feature>
<accession>A0ABT1QLH3</accession>
<reference evidence="7" key="1">
    <citation type="submission" date="2022-07" db="EMBL/GenBank/DDBJ databases">
        <title>Tahibacter sp., a new gammaproteobacterium isolated from the silt sample collected at pig farm.</title>
        <authorList>
            <person name="Chen H."/>
        </authorList>
    </citation>
    <scope>NUCLEOTIDE SEQUENCE</scope>
    <source>
        <strain evidence="7">P2K</strain>
    </source>
</reference>
<evidence type="ECO:0000313" key="8">
    <source>
        <dbReference type="Proteomes" id="UP001165498"/>
    </source>
</evidence>
<comment type="similarity">
    <text evidence="2">Belongs to the UPF0382 family.</text>
</comment>